<protein>
    <recommendedName>
        <fullName evidence="5">Secreted protein</fullName>
    </recommendedName>
</protein>
<dbReference type="Proteomes" id="UP001642464">
    <property type="component" value="Unassembled WGS sequence"/>
</dbReference>
<keyword evidence="2" id="KW-0732">Signal</keyword>
<proteinExistence type="predicted"/>
<feature type="region of interest" description="Disordered" evidence="1">
    <location>
        <begin position="105"/>
        <end position="133"/>
    </location>
</feature>
<reference evidence="3 4" key="1">
    <citation type="submission" date="2024-02" db="EMBL/GenBank/DDBJ databases">
        <authorList>
            <person name="Chen Y."/>
            <person name="Shah S."/>
            <person name="Dougan E. K."/>
            <person name="Thang M."/>
            <person name="Chan C."/>
        </authorList>
    </citation>
    <scope>NUCLEOTIDE SEQUENCE [LARGE SCALE GENOMIC DNA]</scope>
</reference>
<evidence type="ECO:0000313" key="4">
    <source>
        <dbReference type="Proteomes" id="UP001642464"/>
    </source>
</evidence>
<evidence type="ECO:0000313" key="3">
    <source>
        <dbReference type="EMBL" id="CAK9029723.1"/>
    </source>
</evidence>
<sequence>MPWRDRSALKLLAIFWWSLCVRARGERASAMLVEVQRSMMQAVGDEPPHEKEHVKKPNCLQPCDEGCFCNPAKHYEGIYFCDCTGRSSVAEHIYRQEEAYAGLIKHPDKKGKVNPEWTKTERKTHLDDSATSE</sequence>
<dbReference type="EMBL" id="CAXAMM010012780">
    <property type="protein sequence ID" value="CAK9029723.1"/>
    <property type="molecule type" value="Genomic_DNA"/>
</dbReference>
<gene>
    <name evidence="3" type="ORF">SCF082_LOCUS18916</name>
</gene>
<organism evidence="3 4">
    <name type="scientific">Durusdinium trenchii</name>
    <dbReference type="NCBI Taxonomy" id="1381693"/>
    <lineage>
        <taxon>Eukaryota</taxon>
        <taxon>Sar</taxon>
        <taxon>Alveolata</taxon>
        <taxon>Dinophyceae</taxon>
        <taxon>Suessiales</taxon>
        <taxon>Symbiodiniaceae</taxon>
        <taxon>Durusdinium</taxon>
    </lineage>
</organism>
<accession>A0ABP0KSP3</accession>
<evidence type="ECO:0000256" key="2">
    <source>
        <dbReference type="SAM" id="SignalP"/>
    </source>
</evidence>
<feature type="compositionally biased region" description="Basic and acidic residues" evidence="1">
    <location>
        <begin position="110"/>
        <end position="133"/>
    </location>
</feature>
<name>A0ABP0KSP3_9DINO</name>
<feature type="chain" id="PRO_5045162436" description="Secreted protein" evidence="2">
    <location>
        <begin position="24"/>
        <end position="133"/>
    </location>
</feature>
<comment type="caution">
    <text evidence="3">The sequence shown here is derived from an EMBL/GenBank/DDBJ whole genome shotgun (WGS) entry which is preliminary data.</text>
</comment>
<feature type="signal peptide" evidence="2">
    <location>
        <begin position="1"/>
        <end position="23"/>
    </location>
</feature>
<evidence type="ECO:0008006" key="5">
    <source>
        <dbReference type="Google" id="ProtNLM"/>
    </source>
</evidence>
<keyword evidence="4" id="KW-1185">Reference proteome</keyword>
<evidence type="ECO:0000256" key="1">
    <source>
        <dbReference type="SAM" id="MobiDB-lite"/>
    </source>
</evidence>